<dbReference type="PANTHER" id="PTHR40758:SF1">
    <property type="entry name" value="CONSERVED PROTEIN"/>
    <property type="match status" value="1"/>
</dbReference>
<reference evidence="3" key="1">
    <citation type="journal article" date="2019" name="Int. J. Syst. Evol. Microbiol.">
        <title>The Global Catalogue of Microorganisms (GCM) 10K type strain sequencing project: providing services to taxonomists for standard genome sequencing and annotation.</title>
        <authorList>
            <consortium name="The Broad Institute Genomics Platform"/>
            <consortium name="The Broad Institute Genome Sequencing Center for Infectious Disease"/>
            <person name="Wu L."/>
            <person name="Ma J."/>
        </authorList>
    </citation>
    <scope>NUCLEOTIDE SEQUENCE [LARGE SCALE GENOMIC DNA]</scope>
    <source>
        <strain evidence="3">FCH27</strain>
    </source>
</reference>
<dbReference type="InterPro" id="IPR034660">
    <property type="entry name" value="DinB/YfiT-like"/>
</dbReference>
<keyword evidence="2" id="KW-0413">Isomerase</keyword>
<evidence type="ECO:0000259" key="1">
    <source>
        <dbReference type="Pfam" id="PF11716"/>
    </source>
</evidence>
<proteinExistence type="predicted"/>
<dbReference type="SUPFAM" id="SSF109854">
    <property type="entry name" value="DinB/YfiT-like putative metalloenzymes"/>
    <property type="match status" value="1"/>
</dbReference>
<evidence type="ECO:0000313" key="3">
    <source>
        <dbReference type="Proteomes" id="UP001596524"/>
    </source>
</evidence>
<dbReference type="Proteomes" id="UP001596524">
    <property type="component" value="Unassembled WGS sequence"/>
</dbReference>
<dbReference type="EMBL" id="JBHTCH010000001">
    <property type="protein sequence ID" value="MFC7358977.1"/>
    <property type="molecule type" value="Genomic_DNA"/>
</dbReference>
<comment type="caution">
    <text evidence="2">The sequence shown here is derived from an EMBL/GenBank/DDBJ whole genome shotgun (WGS) entry which is preliminary data.</text>
</comment>
<sequence length="236" mass="25525">MADGPGPTHEAPDWLGLLRAHTDRFADVIGDADLGAAVTFCPGWSLRDLVIHLGGVHQWAAHAVVEGNPHFEPPEPGEGGRSALAAWYRHHASSLVDVLTLTPADAPAWTLHDQDPTAGFWRRRQVHETVMHTWDAEEALGVPRPIDPWLAWDGVLEVTDVMYPRQVHLGRVEPLSPALRLVATDVAGDVTIGEGESVMARGRAEVLLRLLWHRADPDAEGVDPRAGALLSAAVAP</sequence>
<dbReference type="Pfam" id="PF11716">
    <property type="entry name" value="MDMPI_N"/>
    <property type="match status" value="1"/>
</dbReference>
<dbReference type="GO" id="GO:0016853">
    <property type="term" value="F:isomerase activity"/>
    <property type="evidence" value="ECO:0007669"/>
    <property type="project" value="UniProtKB-KW"/>
</dbReference>
<dbReference type="NCBIfam" id="TIGR03083">
    <property type="entry name" value="maleylpyruvate isomerase family mycothiol-dependent enzyme"/>
    <property type="match status" value="1"/>
</dbReference>
<protein>
    <submittedName>
        <fullName evidence="2">Maleylpyruvate isomerase family mycothiol-dependent enzyme</fullName>
    </submittedName>
</protein>
<evidence type="ECO:0000313" key="2">
    <source>
        <dbReference type="EMBL" id="MFC7358977.1"/>
    </source>
</evidence>
<gene>
    <name evidence="2" type="ORF">ACFQO6_01755</name>
</gene>
<dbReference type="InterPro" id="IPR024344">
    <property type="entry name" value="MDMPI_metal-binding"/>
</dbReference>
<dbReference type="PANTHER" id="PTHR40758">
    <property type="entry name" value="CONSERVED PROTEIN"/>
    <property type="match status" value="1"/>
</dbReference>
<dbReference type="InterPro" id="IPR017517">
    <property type="entry name" value="Maleyloyr_isom"/>
</dbReference>
<organism evidence="2 3">
    <name type="scientific">Nocardioides astragali</name>
    <dbReference type="NCBI Taxonomy" id="1776736"/>
    <lineage>
        <taxon>Bacteria</taxon>
        <taxon>Bacillati</taxon>
        <taxon>Actinomycetota</taxon>
        <taxon>Actinomycetes</taxon>
        <taxon>Propionibacteriales</taxon>
        <taxon>Nocardioidaceae</taxon>
        <taxon>Nocardioides</taxon>
    </lineage>
</organism>
<keyword evidence="3" id="KW-1185">Reference proteome</keyword>
<feature type="domain" description="Mycothiol-dependent maleylpyruvate isomerase metal-binding" evidence="1">
    <location>
        <begin position="18"/>
        <end position="136"/>
    </location>
</feature>
<name>A0ABW2MYK0_9ACTN</name>
<accession>A0ABW2MYK0</accession>
<dbReference type="RefSeq" id="WP_255890252.1">
    <property type="nucleotide sequence ID" value="NZ_JAFMZM010000003.1"/>
</dbReference>